<dbReference type="Proteomes" id="UP001345219">
    <property type="component" value="Chromosome 12"/>
</dbReference>
<name>A0AAN7GZS0_9MYRT</name>
<sequence>MSCPLAVDEFNSIHSPSHSASPTEYRGSGLRGVPPPPTLYTPSTYMGWDLYTNPINFRLDRSQSGTWSACLHFLYTIEDSCRRIRRTRGLKAIASSYFIFVNIQEQLCA</sequence>
<feature type="region of interest" description="Disordered" evidence="1">
    <location>
        <begin position="9"/>
        <end position="36"/>
    </location>
</feature>
<gene>
    <name evidence="2" type="ORF">SAY87_014260</name>
</gene>
<accession>A0AAN7GZS0</accession>
<evidence type="ECO:0000313" key="3">
    <source>
        <dbReference type="Proteomes" id="UP001345219"/>
    </source>
</evidence>
<comment type="caution">
    <text evidence="2">The sequence shown here is derived from an EMBL/GenBank/DDBJ whole genome shotgun (WGS) entry which is preliminary data.</text>
</comment>
<evidence type="ECO:0000256" key="1">
    <source>
        <dbReference type="SAM" id="MobiDB-lite"/>
    </source>
</evidence>
<proteinExistence type="predicted"/>
<keyword evidence="3" id="KW-1185">Reference proteome</keyword>
<dbReference type="EMBL" id="JAXIOK010000019">
    <property type="protein sequence ID" value="KAK4747674.1"/>
    <property type="molecule type" value="Genomic_DNA"/>
</dbReference>
<feature type="compositionally biased region" description="Polar residues" evidence="1">
    <location>
        <begin position="12"/>
        <end position="22"/>
    </location>
</feature>
<reference evidence="2 3" key="1">
    <citation type="journal article" date="2023" name="Hortic Res">
        <title>Pangenome of water caltrop reveals structural variations and asymmetric subgenome divergence after allopolyploidization.</title>
        <authorList>
            <person name="Zhang X."/>
            <person name="Chen Y."/>
            <person name="Wang L."/>
            <person name="Yuan Y."/>
            <person name="Fang M."/>
            <person name="Shi L."/>
            <person name="Lu R."/>
            <person name="Comes H.P."/>
            <person name="Ma Y."/>
            <person name="Chen Y."/>
            <person name="Huang G."/>
            <person name="Zhou Y."/>
            <person name="Zheng Z."/>
            <person name="Qiu Y."/>
        </authorList>
    </citation>
    <scope>NUCLEOTIDE SEQUENCE [LARGE SCALE GENOMIC DNA]</scope>
    <source>
        <tissue evidence="2">Roots</tissue>
    </source>
</reference>
<organism evidence="2 3">
    <name type="scientific">Trapa incisa</name>
    <dbReference type="NCBI Taxonomy" id="236973"/>
    <lineage>
        <taxon>Eukaryota</taxon>
        <taxon>Viridiplantae</taxon>
        <taxon>Streptophyta</taxon>
        <taxon>Embryophyta</taxon>
        <taxon>Tracheophyta</taxon>
        <taxon>Spermatophyta</taxon>
        <taxon>Magnoliopsida</taxon>
        <taxon>eudicotyledons</taxon>
        <taxon>Gunneridae</taxon>
        <taxon>Pentapetalae</taxon>
        <taxon>rosids</taxon>
        <taxon>malvids</taxon>
        <taxon>Myrtales</taxon>
        <taxon>Lythraceae</taxon>
        <taxon>Trapa</taxon>
    </lineage>
</organism>
<dbReference type="AlphaFoldDB" id="A0AAN7GZS0"/>
<protein>
    <submittedName>
        <fullName evidence="2">Uncharacterized protein</fullName>
    </submittedName>
</protein>
<evidence type="ECO:0000313" key="2">
    <source>
        <dbReference type="EMBL" id="KAK4747674.1"/>
    </source>
</evidence>